<evidence type="ECO:0000256" key="1">
    <source>
        <dbReference type="SAM" id="SignalP"/>
    </source>
</evidence>
<accession>A0A545UMS2</accession>
<keyword evidence="4" id="KW-1185">Reference proteome</keyword>
<gene>
    <name evidence="3" type="ORF">IF1G_10505</name>
</gene>
<dbReference type="InterPro" id="IPR051678">
    <property type="entry name" value="AGP_Transferase"/>
</dbReference>
<dbReference type="STRING" id="43265.A0A545UMS2"/>
<reference evidence="3 4" key="1">
    <citation type="journal article" date="2019" name="Appl. Microbiol. Biotechnol.">
        <title>Genome sequence of Isaria javanica and comparative genome analysis insights into family S53 peptidase evolution in fungal entomopathogens.</title>
        <authorList>
            <person name="Lin R."/>
            <person name="Zhang X."/>
            <person name="Xin B."/>
            <person name="Zou M."/>
            <person name="Gao Y."/>
            <person name="Qin F."/>
            <person name="Hu Q."/>
            <person name="Xie B."/>
            <person name="Cheng X."/>
        </authorList>
    </citation>
    <scope>NUCLEOTIDE SEQUENCE [LARGE SCALE GENOMIC DNA]</scope>
    <source>
        <strain evidence="3 4">IJ1G</strain>
    </source>
</reference>
<dbReference type="Pfam" id="PF01636">
    <property type="entry name" value="APH"/>
    <property type="match status" value="1"/>
</dbReference>
<evidence type="ECO:0000259" key="2">
    <source>
        <dbReference type="Pfam" id="PF01636"/>
    </source>
</evidence>
<dbReference type="Proteomes" id="UP000315783">
    <property type="component" value="Unassembled WGS sequence"/>
</dbReference>
<name>A0A545UMS2_9HYPO</name>
<comment type="caution">
    <text evidence="3">The sequence shown here is derived from an EMBL/GenBank/DDBJ whole genome shotgun (WGS) entry which is preliminary data.</text>
</comment>
<protein>
    <submittedName>
        <fullName evidence="3">RNase H domain-containing protein</fullName>
    </submittedName>
</protein>
<sequence length="494" mass="55415">MSDKAFRHATFNLTALLALAGELRGQRCTCDRTAAPKTGSMNWVIFVSFDDGLDWVFRSPRTGIHSTVSDDSASKMLLSEVATLKLLGKQTAVPVPEVFSFSASCDNPIGIPYILMSKATGRPLSDYEWVSVRMSGYPQRVPLLPLPDAAKIKVMRQLGGFMRHLSALRFEKIGSLFEKPDGNVLVGECLTPALVWQHRDSLTNGAVQRGPFLHEDQYLEALTSALIAHAKELPLTPHSFFAPIPEEAEYPTWSSYTAAVERWNDYVEVGAKIESSSNILHFCLAGQILRQMIPRLSAVDGSYTLSHPDLHSGNIFVDADFNVTCLIDWSSASTGPLSELLTTPRIQTLPPQPLIIAFRQGFDAEHLLPSDSWERASMMWYYSRLVRLVSKNDLELFKALYSIVYKVTVDDGDITTLFNRLAADKRNQELLKELRTDDFTTSELKEHEASRLGYLGNKNDRRAVARKLTVMAELNRHFVTSVKLWRWIEAAMQT</sequence>
<dbReference type="EMBL" id="SPUK01000023">
    <property type="protein sequence ID" value="TQV90762.1"/>
    <property type="molecule type" value="Genomic_DNA"/>
</dbReference>
<dbReference type="InterPro" id="IPR011009">
    <property type="entry name" value="Kinase-like_dom_sf"/>
</dbReference>
<evidence type="ECO:0000313" key="4">
    <source>
        <dbReference type="Proteomes" id="UP000315783"/>
    </source>
</evidence>
<proteinExistence type="predicted"/>
<dbReference type="PANTHER" id="PTHR21310">
    <property type="entry name" value="AMINOGLYCOSIDE PHOSPHOTRANSFERASE-RELATED-RELATED"/>
    <property type="match status" value="1"/>
</dbReference>
<evidence type="ECO:0000313" key="3">
    <source>
        <dbReference type="EMBL" id="TQV90762.1"/>
    </source>
</evidence>
<feature type="domain" description="Aminoglycoside phosphotransferase" evidence="2">
    <location>
        <begin position="44"/>
        <end position="337"/>
    </location>
</feature>
<organism evidence="3 4">
    <name type="scientific">Cordyceps javanica</name>
    <dbReference type="NCBI Taxonomy" id="43265"/>
    <lineage>
        <taxon>Eukaryota</taxon>
        <taxon>Fungi</taxon>
        <taxon>Dikarya</taxon>
        <taxon>Ascomycota</taxon>
        <taxon>Pezizomycotina</taxon>
        <taxon>Sordariomycetes</taxon>
        <taxon>Hypocreomycetidae</taxon>
        <taxon>Hypocreales</taxon>
        <taxon>Cordycipitaceae</taxon>
        <taxon>Cordyceps</taxon>
    </lineage>
</organism>
<feature type="signal peptide" evidence="1">
    <location>
        <begin position="1"/>
        <end position="25"/>
    </location>
</feature>
<dbReference type="InterPro" id="IPR002575">
    <property type="entry name" value="Aminoglycoside_PTrfase"/>
</dbReference>
<keyword evidence="1" id="KW-0732">Signal</keyword>
<dbReference type="SUPFAM" id="SSF56112">
    <property type="entry name" value="Protein kinase-like (PK-like)"/>
    <property type="match status" value="1"/>
</dbReference>
<dbReference type="AlphaFoldDB" id="A0A545UMS2"/>
<dbReference type="Gene3D" id="3.90.1200.10">
    <property type="match status" value="1"/>
</dbReference>
<dbReference type="OrthoDB" id="3645574at2759"/>
<dbReference type="PANTHER" id="PTHR21310:SF15">
    <property type="entry name" value="AMINOGLYCOSIDE PHOSPHOTRANSFERASE DOMAIN-CONTAINING PROTEIN"/>
    <property type="match status" value="1"/>
</dbReference>
<feature type="chain" id="PRO_5022192626" evidence="1">
    <location>
        <begin position="26"/>
        <end position="494"/>
    </location>
</feature>